<dbReference type="AlphaFoldDB" id="A0A6J4LNN6"/>
<proteinExistence type="inferred from homology"/>
<protein>
    <recommendedName>
        <fullName evidence="3">Aminoglycoside phosphotransferase domain-containing protein</fullName>
    </recommendedName>
</protein>
<dbReference type="InterPro" id="IPR015421">
    <property type="entry name" value="PyrdxlP-dep_Trfase_major"/>
</dbReference>
<comment type="similarity">
    <text evidence="1">Belongs to the class-III pyridoxal-phosphate-dependent aminotransferase family.</text>
</comment>
<dbReference type="EMBL" id="CADCUD010000120">
    <property type="protein sequence ID" value="CAA9338476.1"/>
    <property type="molecule type" value="Genomic_DNA"/>
</dbReference>
<accession>A0A6J4LNN6</accession>
<evidence type="ECO:0000256" key="1">
    <source>
        <dbReference type="ARBA" id="ARBA00008954"/>
    </source>
</evidence>
<evidence type="ECO:0000259" key="3">
    <source>
        <dbReference type="Pfam" id="PF01636"/>
    </source>
</evidence>
<dbReference type="PANTHER" id="PTHR45688:SF13">
    <property type="entry name" value="ALANINE--GLYOXYLATE AMINOTRANSFERASE 2-LIKE"/>
    <property type="match status" value="1"/>
</dbReference>
<keyword evidence="2" id="KW-0663">Pyridoxal phosphate</keyword>
<feature type="domain" description="Aminoglycoside phosphotransferase" evidence="3">
    <location>
        <begin position="42"/>
        <end position="276"/>
    </location>
</feature>
<dbReference type="InterPro" id="IPR015424">
    <property type="entry name" value="PyrdxlP-dep_Trfase"/>
</dbReference>
<dbReference type="SUPFAM" id="SSF56112">
    <property type="entry name" value="Protein kinase-like (PK-like)"/>
    <property type="match status" value="1"/>
</dbReference>
<dbReference type="InterPro" id="IPR005814">
    <property type="entry name" value="Aminotrans_3"/>
</dbReference>
<dbReference type="SUPFAM" id="SSF53383">
    <property type="entry name" value="PLP-dependent transferases"/>
    <property type="match status" value="1"/>
</dbReference>
<evidence type="ECO:0000256" key="2">
    <source>
        <dbReference type="ARBA" id="ARBA00022898"/>
    </source>
</evidence>
<name>A0A6J4LNN6_9ACTN</name>
<dbReference type="GO" id="GO:0008483">
    <property type="term" value="F:transaminase activity"/>
    <property type="evidence" value="ECO:0007669"/>
    <property type="project" value="InterPro"/>
</dbReference>
<dbReference type="PANTHER" id="PTHR45688">
    <property type="match status" value="1"/>
</dbReference>
<dbReference type="InterPro" id="IPR011009">
    <property type="entry name" value="Kinase-like_dom_sf"/>
</dbReference>
<dbReference type="Gene3D" id="3.90.1150.10">
    <property type="entry name" value="Aspartate Aminotransferase, domain 1"/>
    <property type="match status" value="1"/>
</dbReference>
<evidence type="ECO:0000313" key="4">
    <source>
        <dbReference type="EMBL" id="CAA9338476.1"/>
    </source>
</evidence>
<reference evidence="4" key="1">
    <citation type="submission" date="2020-02" db="EMBL/GenBank/DDBJ databases">
        <authorList>
            <person name="Meier V. D."/>
        </authorList>
    </citation>
    <scope>NUCLEOTIDE SEQUENCE</scope>
    <source>
        <strain evidence="4">AVDCRST_MAG46</strain>
    </source>
</reference>
<dbReference type="Pfam" id="PF00202">
    <property type="entry name" value="Aminotran_3"/>
    <property type="match status" value="1"/>
</dbReference>
<gene>
    <name evidence="4" type="ORF">AVDCRST_MAG46-1830</name>
</gene>
<dbReference type="Gene3D" id="3.40.640.10">
    <property type="entry name" value="Type I PLP-dependent aspartate aminotransferase-like (Major domain)"/>
    <property type="match status" value="1"/>
</dbReference>
<dbReference type="InterPro" id="IPR015422">
    <property type="entry name" value="PyrdxlP-dep_Trfase_small"/>
</dbReference>
<sequence>MDSIDAVLTTHPPRFDEVEAAAIGGDVFGVVADGAVNLGSERDQTFLLTSSRAPAAVLKVSNSAESTANLDMEALVVAHIARVDPSLPVARPLMHLAAADPDAPLSYRALVGASQAHWCRAYPVIPGRLRCNPSELSDRAVIAWGETVARLARAMRGFSHPSAHRVLPWDLKAVPMVRGMVAAIRNPEWSTAVEQVLDRYDTAIAPRWESLRAQVVHGDLNVDNAIVDDDGMISGIIDFGDMSHTALITDLASVIDSLVLDRTGDDSFRIARLVLDGYQRVTPLEADELLVISDAWAARAAAGIAIGSWRSAEGLEDPEFAERDLVRLYAVLRRILDTGFDEAAQRVSGISPMRSRDELIRRREDVFGPAAEPLTYDEPLLAHHASGVWMYDANGDRFLDAYNNVPCVGHAHPRVSEAIARQSRLVNTHLRYLHPTAIELAERLLATCPAGLDTVLFVNSGSEANDLAWRLATHVTGRRGALCTHFAYHGISEAIAPMSPEVLYKQQHSDHVERWRPADAYRGEHLDASQFVEALARLESKELPPAAVMLDGILQSDGVQVLTPEYVRDLARRTHEAGALWIADEVQGGHGRTGEAMWSFQRFGIKPDFVTLGKPMGNGHPIAAVITRREFLEDFADATVIFSTFGGNPVSAAAGLAVLDVLEDERVLPRVAAAGQMLRTAVRDATRDVSCVGDVRGMGLANGIEIVGPGSKTPDPVAASNIKNAMKRNGVLIGTTGAAANVLKVRPPLAFTEREVPVFVDALVASLRGLDLAE</sequence>
<dbReference type="GO" id="GO:0030170">
    <property type="term" value="F:pyridoxal phosphate binding"/>
    <property type="evidence" value="ECO:0007669"/>
    <property type="project" value="InterPro"/>
</dbReference>
<dbReference type="CDD" id="cd00610">
    <property type="entry name" value="OAT_like"/>
    <property type="match status" value="1"/>
</dbReference>
<dbReference type="InterPro" id="IPR002575">
    <property type="entry name" value="Aminoglycoside_PTrfase"/>
</dbReference>
<dbReference type="Pfam" id="PF01636">
    <property type="entry name" value="APH"/>
    <property type="match status" value="1"/>
</dbReference>
<dbReference type="Gene3D" id="3.90.1200.10">
    <property type="match status" value="1"/>
</dbReference>
<organism evidence="4">
    <name type="scientific">uncultured Nocardioidaceae bacterium</name>
    <dbReference type="NCBI Taxonomy" id="253824"/>
    <lineage>
        <taxon>Bacteria</taxon>
        <taxon>Bacillati</taxon>
        <taxon>Actinomycetota</taxon>
        <taxon>Actinomycetes</taxon>
        <taxon>Propionibacteriales</taxon>
        <taxon>Nocardioidaceae</taxon>
        <taxon>environmental samples</taxon>
    </lineage>
</organism>